<organism evidence="1 2">
    <name type="scientific">Golovinomyces cichoracearum</name>
    <dbReference type="NCBI Taxonomy" id="62708"/>
    <lineage>
        <taxon>Eukaryota</taxon>
        <taxon>Fungi</taxon>
        <taxon>Dikarya</taxon>
        <taxon>Ascomycota</taxon>
        <taxon>Pezizomycotina</taxon>
        <taxon>Leotiomycetes</taxon>
        <taxon>Erysiphales</taxon>
        <taxon>Erysiphaceae</taxon>
        <taxon>Golovinomyces</taxon>
    </lineage>
</organism>
<dbReference type="EMBL" id="MCBS01013422">
    <property type="protein sequence ID" value="RKF84238.1"/>
    <property type="molecule type" value="Genomic_DNA"/>
</dbReference>
<dbReference type="AlphaFoldDB" id="A0A420JBP6"/>
<accession>A0A420JBP6</accession>
<name>A0A420JBP6_9PEZI</name>
<proteinExistence type="predicted"/>
<sequence length="53" mass="5573">MSCRGQGSLFIQNGGDSNGSIAFPPLRKLISALSVGVKAKQRSLTKTVCLKHA</sequence>
<gene>
    <name evidence="1" type="ORF">GcM1_134004</name>
</gene>
<comment type="caution">
    <text evidence="1">The sequence shown here is derived from an EMBL/GenBank/DDBJ whole genome shotgun (WGS) entry which is preliminary data.</text>
</comment>
<evidence type="ECO:0000313" key="1">
    <source>
        <dbReference type="EMBL" id="RKF84238.1"/>
    </source>
</evidence>
<dbReference type="Proteomes" id="UP000285326">
    <property type="component" value="Unassembled WGS sequence"/>
</dbReference>
<evidence type="ECO:0000313" key="2">
    <source>
        <dbReference type="Proteomes" id="UP000285326"/>
    </source>
</evidence>
<protein>
    <submittedName>
        <fullName evidence="1">Uncharacterized protein</fullName>
    </submittedName>
</protein>
<reference evidence="1 2" key="1">
    <citation type="journal article" date="2018" name="BMC Genomics">
        <title>Comparative genome analyses reveal sequence features reflecting distinct modes of host-adaptation between dicot and monocot powdery mildew.</title>
        <authorList>
            <person name="Wu Y."/>
            <person name="Ma X."/>
            <person name="Pan Z."/>
            <person name="Kale S.D."/>
            <person name="Song Y."/>
            <person name="King H."/>
            <person name="Zhang Q."/>
            <person name="Presley C."/>
            <person name="Deng X."/>
            <person name="Wei C.I."/>
            <person name="Xiao S."/>
        </authorList>
    </citation>
    <scope>NUCLEOTIDE SEQUENCE [LARGE SCALE GENOMIC DNA]</scope>
    <source>
        <strain evidence="1">UMSG1</strain>
    </source>
</reference>